<evidence type="ECO:0000313" key="1">
    <source>
        <dbReference type="EMBL" id="EJW99502.1"/>
    </source>
</evidence>
<reference evidence="1" key="1">
    <citation type="journal article" date="2012" name="PLoS ONE">
        <title>Gene sets for utilization of primary and secondary nutrition supplies in the distal gut of endangered iberian lynx.</title>
        <authorList>
            <person name="Alcaide M."/>
            <person name="Messina E."/>
            <person name="Richter M."/>
            <person name="Bargiela R."/>
            <person name="Peplies J."/>
            <person name="Huws S.A."/>
            <person name="Newbold C.J."/>
            <person name="Golyshin P.N."/>
            <person name="Simon M.A."/>
            <person name="Lopez G."/>
            <person name="Yakimov M.M."/>
            <person name="Ferrer M."/>
        </authorList>
    </citation>
    <scope>NUCLEOTIDE SEQUENCE</scope>
</reference>
<dbReference type="EMBL" id="AMCI01003773">
    <property type="protein sequence ID" value="EJW99502.1"/>
    <property type="molecule type" value="Genomic_DNA"/>
</dbReference>
<dbReference type="AlphaFoldDB" id="J9GCH9"/>
<name>J9GCH9_9ZZZZ</name>
<gene>
    <name evidence="1" type="ORF">EVA_12390</name>
</gene>
<accession>J9GCH9</accession>
<sequence>MCEAFPAPEIEFGPVALPLNARYAITHRGPVLRCGGMQGVWYRIEREGREKYVLALPDRCRVQPAQAPQKEPGFEITGSGTDTQLLAAVRDFLNHRLLSV</sequence>
<comment type="caution">
    <text evidence="1">The sequence shown here is derived from an EMBL/GenBank/DDBJ whole genome shotgun (WGS) entry which is preliminary data.</text>
</comment>
<proteinExistence type="predicted"/>
<organism evidence="1">
    <name type="scientific">gut metagenome</name>
    <dbReference type="NCBI Taxonomy" id="749906"/>
    <lineage>
        <taxon>unclassified sequences</taxon>
        <taxon>metagenomes</taxon>
        <taxon>organismal metagenomes</taxon>
    </lineage>
</organism>
<protein>
    <submittedName>
        <fullName evidence="1">Uncharacterized protein</fullName>
    </submittedName>
</protein>